<dbReference type="AlphaFoldDB" id="A0AAN6EWY2"/>
<organism evidence="7 8">
    <name type="scientific">Exophiala dermatitidis</name>
    <name type="common">Black yeast-like fungus</name>
    <name type="synonym">Wangiella dermatitidis</name>
    <dbReference type="NCBI Taxonomy" id="5970"/>
    <lineage>
        <taxon>Eukaryota</taxon>
        <taxon>Fungi</taxon>
        <taxon>Dikarya</taxon>
        <taxon>Ascomycota</taxon>
        <taxon>Pezizomycotina</taxon>
        <taxon>Eurotiomycetes</taxon>
        <taxon>Chaetothyriomycetidae</taxon>
        <taxon>Chaetothyriales</taxon>
        <taxon>Herpotrichiellaceae</taxon>
        <taxon>Exophiala</taxon>
    </lineage>
</organism>
<keyword evidence="5" id="KW-0560">Oxidoreductase</keyword>
<feature type="domain" description="FAD dependent oxidoreductase" evidence="6">
    <location>
        <begin position="14"/>
        <end position="411"/>
    </location>
</feature>
<dbReference type="GO" id="GO:0008115">
    <property type="term" value="F:sarcosine oxidase activity"/>
    <property type="evidence" value="ECO:0007669"/>
    <property type="project" value="TreeGrafter"/>
</dbReference>
<dbReference type="SUPFAM" id="SSF51905">
    <property type="entry name" value="FAD/NAD(P)-binding domain"/>
    <property type="match status" value="1"/>
</dbReference>
<evidence type="ECO:0000256" key="2">
    <source>
        <dbReference type="ARBA" id="ARBA00010989"/>
    </source>
</evidence>
<reference evidence="7" key="1">
    <citation type="submission" date="2023-01" db="EMBL/GenBank/DDBJ databases">
        <title>Exophiala dermititidis isolated from Cystic Fibrosis Patient.</title>
        <authorList>
            <person name="Kurbessoian T."/>
            <person name="Crocker A."/>
            <person name="Murante D."/>
            <person name="Hogan D.A."/>
            <person name="Stajich J.E."/>
        </authorList>
    </citation>
    <scope>NUCLEOTIDE SEQUENCE</scope>
    <source>
        <strain evidence="7">Ex8</strain>
    </source>
</reference>
<dbReference type="InterPro" id="IPR006076">
    <property type="entry name" value="FAD-dep_OxRdtase"/>
</dbReference>
<dbReference type="InterPro" id="IPR045170">
    <property type="entry name" value="MTOX"/>
</dbReference>
<dbReference type="GO" id="GO:0051698">
    <property type="term" value="F:saccharopine oxidase activity"/>
    <property type="evidence" value="ECO:0007669"/>
    <property type="project" value="TreeGrafter"/>
</dbReference>
<dbReference type="InterPro" id="IPR036188">
    <property type="entry name" value="FAD/NAD-bd_sf"/>
</dbReference>
<dbReference type="Gene3D" id="3.30.9.10">
    <property type="entry name" value="D-Amino Acid Oxidase, subunit A, domain 2"/>
    <property type="match status" value="1"/>
</dbReference>
<dbReference type="EMBL" id="JAJGCB010000004">
    <property type="protein sequence ID" value="KAJ8993200.1"/>
    <property type="molecule type" value="Genomic_DNA"/>
</dbReference>
<dbReference type="PANTHER" id="PTHR10961">
    <property type="entry name" value="PEROXISOMAL SARCOSINE OXIDASE"/>
    <property type="match status" value="1"/>
</dbReference>
<evidence type="ECO:0000259" key="6">
    <source>
        <dbReference type="Pfam" id="PF01266"/>
    </source>
</evidence>
<dbReference type="GO" id="GO:0050660">
    <property type="term" value="F:flavin adenine dinucleotide binding"/>
    <property type="evidence" value="ECO:0007669"/>
    <property type="project" value="InterPro"/>
</dbReference>
<gene>
    <name evidence="7" type="ORF">HRR80_003230</name>
</gene>
<comment type="similarity">
    <text evidence="2">Belongs to the MSOX/MTOX family.</text>
</comment>
<dbReference type="Gene3D" id="3.50.50.60">
    <property type="entry name" value="FAD/NAD(P)-binding domain"/>
    <property type="match status" value="1"/>
</dbReference>
<proteinExistence type="inferred from homology"/>
<sequence length="452" mass="49565">MGSAGDSDSILECDVLILGAGIFGTSTAYHLSLDRNRDYASKITVLDRAQAPSPDAASSDINKIVRADYSKTFYMNLAYEAMESWIHNPLLSPYFHQTGWVMLDEQESDLADRIRRNFRESGRPDTSADITLEQVKADSSWGGVLSGIDTAGYGKAYTNSSAGWADASAAVEAMMKEAITAGVKYEVGEIVELLYEQDDGTGGAGRGGGGGRVTGVRTADGRTFCGKKIVLATGAWTPWLMAPLEKQLKISYEDSIQKQIQAAGVCVASFRLSEDEAWHYSQMPVLVYGAKGEVIPPNKDRFLKFTNANTFLNSQPHPQTGALVSVPLPEQKTVPEALKRQSIDIIRQRIPQILADGRMPDDWRICWDAISPDQNQLIARHPDPRLSNLYFATAGSFHSWKFLPNIGKYVVNVLAGKSNGPEKDGAWAWKKEWAGRGAHEKVLPKGELRDFG</sequence>
<comment type="caution">
    <text evidence="7">The sequence shown here is derived from an EMBL/GenBank/DDBJ whole genome shotgun (WGS) entry which is preliminary data.</text>
</comment>
<comment type="cofactor">
    <cofactor evidence="1">
        <name>FAD</name>
        <dbReference type="ChEBI" id="CHEBI:57692"/>
    </cofactor>
</comment>
<evidence type="ECO:0000256" key="4">
    <source>
        <dbReference type="ARBA" id="ARBA00022827"/>
    </source>
</evidence>
<dbReference type="Proteomes" id="UP001161757">
    <property type="component" value="Unassembled WGS sequence"/>
</dbReference>
<name>A0AAN6EWY2_EXODE</name>
<accession>A0AAN6EWY2</accession>
<dbReference type="PANTHER" id="PTHR10961:SF37">
    <property type="entry name" value="FAD DEPENDENT OXIDOREDUCTASE DOMAIN-CONTAINING PROTEIN"/>
    <property type="match status" value="1"/>
</dbReference>
<evidence type="ECO:0000313" key="7">
    <source>
        <dbReference type="EMBL" id="KAJ8993200.1"/>
    </source>
</evidence>
<evidence type="ECO:0000256" key="1">
    <source>
        <dbReference type="ARBA" id="ARBA00001974"/>
    </source>
</evidence>
<evidence type="ECO:0000256" key="3">
    <source>
        <dbReference type="ARBA" id="ARBA00022630"/>
    </source>
</evidence>
<keyword evidence="3" id="KW-0285">Flavoprotein</keyword>
<keyword evidence="4" id="KW-0274">FAD</keyword>
<evidence type="ECO:0000256" key="5">
    <source>
        <dbReference type="ARBA" id="ARBA00023002"/>
    </source>
</evidence>
<dbReference type="Pfam" id="PF01266">
    <property type="entry name" value="DAO"/>
    <property type="match status" value="1"/>
</dbReference>
<evidence type="ECO:0000313" key="8">
    <source>
        <dbReference type="Proteomes" id="UP001161757"/>
    </source>
</evidence>
<protein>
    <recommendedName>
        <fullName evidence="6">FAD dependent oxidoreductase domain-containing protein</fullName>
    </recommendedName>
</protein>